<evidence type="ECO:0000313" key="2">
    <source>
        <dbReference type="Proteomes" id="UP001060170"/>
    </source>
</evidence>
<dbReference type="EMBL" id="CM045869">
    <property type="protein sequence ID" value="KAI7954481.1"/>
    <property type="molecule type" value="Genomic_DNA"/>
</dbReference>
<gene>
    <name evidence="1" type="ORF">MJO28_004881</name>
</gene>
<keyword evidence="2" id="KW-1185">Reference proteome</keyword>
<organism evidence="1 2">
    <name type="scientific">Puccinia striiformis f. sp. tritici</name>
    <dbReference type="NCBI Taxonomy" id="168172"/>
    <lineage>
        <taxon>Eukaryota</taxon>
        <taxon>Fungi</taxon>
        <taxon>Dikarya</taxon>
        <taxon>Basidiomycota</taxon>
        <taxon>Pucciniomycotina</taxon>
        <taxon>Pucciniomycetes</taxon>
        <taxon>Pucciniales</taxon>
        <taxon>Pucciniaceae</taxon>
        <taxon>Puccinia</taxon>
    </lineage>
</organism>
<comment type="caution">
    <text evidence="1">The sequence shown here is derived from an EMBL/GenBank/DDBJ whole genome shotgun (WGS) entry which is preliminary data.</text>
</comment>
<proteinExistence type="predicted"/>
<name>A0ACC0EIQ7_9BASI</name>
<accession>A0ACC0EIQ7</accession>
<protein>
    <submittedName>
        <fullName evidence="1">Uncharacterized protein</fullName>
    </submittedName>
</protein>
<sequence length="2643" mass="296452">MSVQRSPTTSGTRPNTRSTARMNNNTREELSEDEGDQTLNPRTSEDGNHYIQPTLDSRRSQSSIIRDALSRFGPGDLLKLDGSNFRTWYRELVEIAFSYLDNAEFFMREQIDSPMERVARSILLGSVNRSLRHELYDSRTSFGMVQILRTRFRTINRAAQLNRWSRLHRINISLESNIPGLATTYRNAYADFLESGLDLTEDNILGLLLQSSIRNNTDLWNEFDNRVDTVLSWNQDRPLSFNRLIDILISSQQRVNDRLGDQRQETTPVAYSAETANQDRQDSIISHPDNIYAQAARPSRPLPNRSGGTRACFRCGSTSHMINSDLESHSRSPPTPQASTSTPSSTLISTSTHQFIKPQHSINPSYFLFLFPTTGRFMSTEADTVNLQLPFPLTEESSTIEMAQSSNNDGFRQAMLKTALETTPQLSEENYSIWKDKMTALLELRGVLTTLEATDPEALPLAAETNAELKLLFIAKMDSLTHSNIVTTDNRGSAKALWKAIKDRFASDESSNRARVFNEFLYVKFKEDALESFITDIKVAIKKLVDVGIDLPQDILAYLILFKLPDSLQLLKRQIMHSDKALTVQFVCNHLTQFNNENRAETKEPSSSNQAALVSTRSQRSYRNNENRAGQPGSGSSGGPKRCTTGYHNPKQDTNHSSDSCWHLHPDKAPDWWQEAQAKWQANKNVNYYMSLITLWTDSDSPRSKIVLDSGASAHIFNDTKFFDKLELGDRDVIRTGKKDATLPIKGIGRVVLQWGNSIISLEGCLYVPDIVINLISSGGVIEKGCQIVANQHGFKVSKGELNLFGGKIDNNLFTVTNPDAVGGSINITKQSFKAESQSASKVFERIHLDIIGPITPESKIKTRFILTLVDNYSGYLAGFPLAKKDDTTDVLINLLETEKKQIGYLPSLICSDGGGEFIGNRLVSYLDKNHIQRLISEPYHPEHNEDLSFKNATGTDEDDDSSALDDYVSEMLTPKQPDKSVEMSTRVLRDRTTIKPPVRFGFHHYYEPNTFESAIRCSDEKFWKSAIESEIASIENHEVWDNHYQEPPNPLDTTWVFKIKDNCHGDPLKHKARLCVQGFDQIEGVDHEGTFAPTGKVSTLKMILIYSLHQNLTLTQFDVQGAFLHAPLTEEVYIKTPKGVNRHAPYLKLKKALYGLKQAPKNWYETLVAWLESIGFEESSCDPCLYLCNNNVSRVFFHVDDLVLVGPGNNFKEKFEKRFSNSSCHQPNTILGMKFERIGNKILLSQPKHISHGLEELGLQNCKPSTTPLTPNLKLKEATDEDHFLFKKQNINYRSAIGLMNYIAGYTRPDISFAVSSLARYSIKPGMTHWNEVKKVWQYIRHTQDLKLSLEILKPDQLLEIYSDATWGDDPTDRTSQSGYLCYLFGALVSWNSSRQHNITYSSTEAELNPLVDSFHKGTWLKALLSDIWNIQLDAATHYIDNKELNERLMMNDEEFKDKFANSHYIDNKGLDDKLKKFGSNPKTRHIDLKTKGIRQELKHKNIKIILIRTFNMIADALTKAASKSSILNLTKTIDPSFTINSQFKSFTPEPAPRPQQQIDPRSGRSFTSTSGFTSHYPIITPPNFSSSFNPPNRDSSRSNNNSLRPADSYRPNYNNSVPRPSAREAAPASIPHDHGAGGTPPTGDDHMDHDNCPAEPNFRNLEFDEPASDPDCTREALLDTGATHHLTGDRLALTDFTVFNPPIPLRVATNGPPKFVTGKGTMHFPGRNSTLTALKGVLYCEHANHTLISLAALRIAGFTVSYNCKDDSFNLFHGFHFWVKSCLNITSRKWVFPFPVRTSSPTVHTAPITVLTALPASPTASDDPFSYVVPVSDKPLVDAPSLTVNEKYLLQLHRQLGHVSLRTIRKMISNKVGLGLPSSLPPGDIHCVACLTAKSLNKNTLSSDQRHFEPMDTWNVDLIGPFEVPSIGGGKYCLTIRDIGSGYSEVKILCRKSEATEQLINTVIRLERQTGKLLKILRSDNGGEFNNNALSIFLKSKGIAAERSIAYHHYQNGSIERFNRTLQEMGCTLLLDSGLPKTFWASAFLWACHSLNRIPNAASGDLTPFERMFKCKPNLDRMRAFGTSAYVHIPVEKCRKLDDRAIKGIVIGHLPDSKGWCFWIPSVNAFLNSAIAVFQHHPTPTSPRPSPVDPTSLSIELGNFEDELTVQAQDSLVNNLIHLIPEFSSINIPNTYKQAMKDSFAPEWTKAIRAELDNLQDLEVWVVDYVPAGTSVMKARWVFARKTTSAGEFDKFKARYVAKGYTQIAGKHFGGTFAPTATFISFRLILTISAKNSWPIHSFDFVAAYLNSPIDEELWVEAPEGLNVLPGQACRLKKALYGTKQAARCWWQHLATTLAKLGYRASQYDSSVYVLRKNNGHDLIWVHVDDGIVTGPSTACLQQLEKDLKSSIKIKWNDDLTNIVGLCVSRSQDGFLLTQPKLISKILTDHWDGVTLTKTPLPVGNLPSTNSGTVGIRPTDYLSIIGSLNYVAVATRPDISFAVNFLARFSSSPSVEHWKCLEHLVSYLANTKTLPLSIHPRTSGPALQCYVDANWVATVAASTAHAEYMALGHGTRQTLWIRNLLYDMTGVLLTGAMYCDNQAAVKICSNDTSNKRTRHTDRDFYITNQAFLEKKIDVTWVSTKV</sequence>
<reference evidence="2" key="2">
    <citation type="journal article" date="2018" name="Mol. Plant Microbe Interact.">
        <title>Genome sequence resources for the wheat stripe rust pathogen (Puccinia striiformis f. sp. tritici) and the barley stripe rust pathogen (Puccinia striiformis f. sp. hordei).</title>
        <authorList>
            <person name="Xia C."/>
            <person name="Wang M."/>
            <person name="Yin C."/>
            <person name="Cornejo O.E."/>
            <person name="Hulbert S.H."/>
            <person name="Chen X."/>
        </authorList>
    </citation>
    <scope>NUCLEOTIDE SEQUENCE [LARGE SCALE GENOMIC DNA]</scope>
    <source>
        <strain evidence="2">93-210</strain>
    </source>
</reference>
<evidence type="ECO:0000313" key="1">
    <source>
        <dbReference type="EMBL" id="KAI7954481.1"/>
    </source>
</evidence>
<dbReference type="Proteomes" id="UP001060170">
    <property type="component" value="Chromosome 5"/>
</dbReference>
<reference evidence="2" key="1">
    <citation type="journal article" date="2018" name="BMC Genomics">
        <title>Genomic insights into host adaptation between the wheat stripe rust pathogen (Puccinia striiformis f. sp. tritici) and the barley stripe rust pathogen (Puccinia striiformis f. sp. hordei).</title>
        <authorList>
            <person name="Xia C."/>
            <person name="Wang M."/>
            <person name="Yin C."/>
            <person name="Cornejo O.E."/>
            <person name="Hulbert S.H."/>
            <person name="Chen X."/>
        </authorList>
    </citation>
    <scope>NUCLEOTIDE SEQUENCE [LARGE SCALE GENOMIC DNA]</scope>
    <source>
        <strain evidence="2">93-210</strain>
    </source>
</reference>
<reference evidence="1 2" key="3">
    <citation type="journal article" date="2022" name="Microbiol. Spectr.">
        <title>Folding features and dynamics of 3D genome architecture in plant fungal pathogens.</title>
        <authorList>
            <person name="Xia C."/>
        </authorList>
    </citation>
    <scope>NUCLEOTIDE SEQUENCE [LARGE SCALE GENOMIC DNA]</scope>
    <source>
        <strain evidence="1 2">93-210</strain>
    </source>
</reference>